<reference evidence="6 7" key="1">
    <citation type="submission" date="2015-11" db="EMBL/GenBank/DDBJ databases">
        <authorList>
            <person name="Zhang Y."/>
            <person name="Guo Z."/>
        </authorList>
    </citation>
    <scope>NUCLEOTIDE SEQUENCE [LARGE SCALE GENOMIC DNA]</scope>
    <source>
        <strain evidence="6 7">YFY001</strain>
    </source>
</reference>
<keyword evidence="1" id="KW-0540">Nuclease</keyword>
<feature type="domain" description="Endonuclease YhcR N-terminal" evidence="5">
    <location>
        <begin position="40"/>
        <end position="142"/>
    </location>
</feature>
<dbReference type="KEGG" id="jte:ASJ30_15410"/>
<dbReference type="InterPro" id="IPR007346">
    <property type="entry name" value="Endonuclease-I"/>
</dbReference>
<feature type="compositionally biased region" description="Acidic residues" evidence="3">
    <location>
        <begin position="148"/>
        <end position="157"/>
    </location>
</feature>
<feature type="chain" id="PRO_5012340344" evidence="4">
    <location>
        <begin position="25"/>
        <end position="389"/>
    </location>
</feature>
<dbReference type="AlphaFoldDB" id="A0A1L3MLW4"/>
<gene>
    <name evidence="6" type="ORF">ASJ30_15410</name>
</gene>
<dbReference type="Pfam" id="PF19886">
    <property type="entry name" value="DUF6359"/>
    <property type="match status" value="1"/>
</dbReference>
<dbReference type="SUPFAM" id="SSF54060">
    <property type="entry name" value="His-Me finger endonucleases"/>
    <property type="match status" value="1"/>
</dbReference>
<proteinExistence type="predicted"/>
<dbReference type="GO" id="GO:0004518">
    <property type="term" value="F:nuclease activity"/>
    <property type="evidence" value="ECO:0007669"/>
    <property type="project" value="UniProtKB-KW"/>
</dbReference>
<dbReference type="Proteomes" id="UP000182938">
    <property type="component" value="Chromosome"/>
</dbReference>
<name>A0A1L3MLW4_9MICO</name>
<accession>A0A1L3MLW4</accession>
<keyword evidence="7" id="KW-1185">Reference proteome</keyword>
<evidence type="ECO:0000256" key="2">
    <source>
        <dbReference type="ARBA" id="ARBA00022801"/>
    </source>
</evidence>
<protein>
    <submittedName>
        <fullName evidence="6">Ribonuclease</fullName>
    </submittedName>
</protein>
<dbReference type="InterPro" id="IPR045939">
    <property type="entry name" value="YhcR_N"/>
</dbReference>
<organism evidence="6 7">
    <name type="scientific">Janibacter indicus</name>
    <dbReference type="NCBI Taxonomy" id="857417"/>
    <lineage>
        <taxon>Bacteria</taxon>
        <taxon>Bacillati</taxon>
        <taxon>Actinomycetota</taxon>
        <taxon>Actinomycetes</taxon>
        <taxon>Micrococcales</taxon>
        <taxon>Intrasporangiaceae</taxon>
        <taxon>Janibacter</taxon>
    </lineage>
</organism>
<dbReference type="GO" id="GO:0016787">
    <property type="term" value="F:hydrolase activity"/>
    <property type="evidence" value="ECO:0007669"/>
    <property type="project" value="UniProtKB-KW"/>
</dbReference>
<feature type="region of interest" description="Disordered" evidence="3">
    <location>
        <begin position="140"/>
        <end position="173"/>
    </location>
</feature>
<evidence type="ECO:0000259" key="5">
    <source>
        <dbReference type="Pfam" id="PF19886"/>
    </source>
</evidence>
<dbReference type="InterPro" id="IPR044925">
    <property type="entry name" value="His-Me_finger_sf"/>
</dbReference>
<evidence type="ECO:0000313" key="6">
    <source>
        <dbReference type="EMBL" id="APH03244.1"/>
    </source>
</evidence>
<dbReference type="PANTHER" id="PTHR33607:SF2">
    <property type="entry name" value="ENDONUCLEASE-1"/>
    <property type="match status" value="1"/>
</dbReference>
<keyword evidence="2" id="KW-0378">Hydrolase</keyword>
<evidence type="ECO:0000256" key="1">
    <source>
        <dbReference type="ARBA" id="ARBA00022722"/>
    </source>
</evidence>
<feature type="signal peptide" evidence="4">
    <location>
        <begin position="1"/>
        <end position="24"/>
    </location>
</feature>
<dbReference type="PANTHER" id="PTHR33607">
    <property type="entry name" value="ENDONUCLEASE-1"/>
    <property type="match status" value="1"/>
</dbReference>
<evidence type="ECO:0000256" key="3">
    <source>
        <dbReference type="SAM" id="MobiDB-lite"/>
    </source>
</evidence>
<sequence length="389" mass="42080">MLRRLAGTTAAVALVAVPILPAQAVTQTTAAAVQSAAAPSVTDALGRQDGSTQTVRGYVVGQPTATDRVVTSRFPNDYAIAVASTKGESDTSKILYVQVPSALRSQWGLASNPDLVGQQVDVTGALESYFSHPGMTGTSAIALADGSTPEEPEEPGEPGEPTDPGSYYDGTAGLTGSALKSKLHDIISNNTVLSYDQVWDGIKDVDEDPQNTNNVVLLYKGTSSPKSNNGGDVDNWNREHVWAKSHGDFGTSNGPGTDLHHLRPTDVTVNSDRGNLDFDNGGSENDEAPGNYSDSDSWEPRDAFKGDVARMIFYMAVRYEAGDRVDLEVNDQVNNGSNPYMGRLSVLKQWSQQDPPDAFEQRRNERIHDNWQGNRNPFIDHPEWVESIW</sequence>
<evidence type="ECO:0000313" key="7">
    <source>
        <dbReference type="Proteomes" id="UP000182938"/>
    </source>
</evidence>
<keyword evidence="4" id="KW-0732">Signal</keyword>
<dbReference type="EMBL" id="CP013290">
    <property type="protein sequence ID" value="APH03244.1"/>
    <property type="molecule type" value="Genomic_DNA"/>
</dbReference>
<dbReference type="RefSeq" id="WP_072626382.1">
    <property type="nucleotide sequence ID" value="NZ_CP013290.1"/>
</dbReference>
<feature type="region of interest" description="Disordered" evidence="3">
    <location>
        <begin position="253"/>
        <end position="300"/>
    </location>
</feature>
<dbReference type="Pfam" id="PF04231">
    <property type="entry name" value="Endonuclease_1"/>
    <property type="match status" value="1"/>
</dbReference>
<evidence type="ECO:0000256" key="4">
    <source>
        <dbReference type="SAM" id="SignalP"/>
    </source>
</evidence>